<keyword evidence="5 7" id="KW-0676">Redox-active center</keyword>
<dbReference type="InterPro" id="IPR050097">
    <property type="entry name" value="Ferredoxin-NADP_redctase_2"/>
</dbReference>
<dbReference type="SUPFAM" id="SSF51905">
    <property type="entry name" value="FAD/NAD(P)-binding domain"/>
    <property type="match status" value="1"/>
</dbReference>
<comment type="subunit">
    <text evidence="7">Homodimer.</text>
</comment>
<dbReference type="PRINTS" id="PR00469">
    <property type="entry name" value="PNDRDTASEII"/>
</dbReference>
<dbReference type="InterPro" id="IPR023753">
    <property type="entry name" value="FAD/NAD-binding_dom"/>
</dbReference>
<dbReference type="EC" id="1.8.1.9" evidence="7"/>
<evidence type="ECO:0000256" key="6">
    <source>
        <dbReference type="ARBA" id="ARBA00048132"/>
    </source>
</evidence>
<reference evidence="10 11" key="1">
    <citation type="journal article" date="2014" name="BMC Genomics">
        <title>Genome based analysis of type-I polyketide synthase and nonribosomal peptide synthetase gene clusters in seven strains of five representative Nocardia species.</title>
        <authorList>
            <person name="Komaki H."/>
            <person name="Ichikawa N."/>
            <person name="Hosoyama A."/>
            <person name="Takahashi-Nakaguchi A."/>
            <person name="Matsuzawa T."/>
            <person name="Suzuki K."/>
            <person name="Fujita N."/>
            <person name="Gonoi T."/>
        </authorList>
    </citation>
    <scope>NUCLEOTIDE SEQUENCE [LARGE SCALE GENOMIC DNA]</scope>
    <source>
        <strain evidence="10 11">NBRC 15531</strain>
    </source>
</reference>
<dbReference type="Pfam" id="PF01451">
    <property type="entry name" value="LMWPc"/>
    <property type="match status" value="1"/>
</dbReference>
<keyword evidence="1 7" id="KW-0285">Flavoprotein</keyword>
<keyword evidence="3 7" id="KW-0560">Oxidoreductase</keyword>
<protein>
    <recommendedName>
        <fullName evidence="7">Thioredoxin reductase</fullName>
        <ecNumber evidence="7">1.8.1.9</ecNumber>
    </recommendedName>
</protein>
<dbReference type="PROSITE" id="PS00573">
    <property type="entry name" value="PYRIDINE_REDOX_2"/>
    <property type="match status" value="1"/>
</dbReference>
<dbReference type="AlphaFoldDB" id="U5EDT4"/>
<accession>U5EDT4</accession>
<evidence type="ECO:0000256" key="1">
    <source>
        <dbReference type="ARBA" id="ARBA00022630"/>
    </source>
</evidence>
<keyword evidence="2 7" id="KW-0274">FAD</keyword>
<evidence type="ECO:0000313" key="11">
    <source>
        <dbReference type="Proteomes" id="UP000017048"/>
    </source>
</evidence>
<evidence type="ECO:0000256" key="3">
    <source>
        <dbReference type="ARBA" id="ARBA00023002"/>
    </source>
</evidence>
<feature type="domain" description="Phosphotyrosine protein phosphatase I" evidence="9">
    <location>
        <begin position="342"/>
        <end position="470"/>
    </location>
</feature>
<dbReference type="InterPro" id="IPR036196">
    <property type="entry name" value="Ptyr_pPase_sf"/>
</dbReference>
<proteinExistence type="inferred from homology"/>
<dbReference type="SUPFAM" id="SSF52788">
    <property type="entry name" value="Phosphotyrosine protein phosphatases I"/>
    <property type="match status" value="1"/>
</dbReference>
<evidence type="ECO:0000256" key="7">
    <source>
        <dbReference type="RuleBase" id="RU003880"/>
    </source>
</evidence>
<dbReference type="GO" id="GO:0019430">
    <property type="term" value="P:removal of superoxide radicals"/>
    <property type="evidence" value="ECO:0007669"/>
    <property type="project" value="UniProtKB-UniRule"/>
</dbReference>
<gene>
    <name evidence="10" type="ORF">NCAST_19_00560</name>
</gene>
<dbReference type="Gene3D" id="3.50.50.60">
    <property type="entry name" value="FAD/NAD(P)-binding domain"/>
    <property type="match status" value="2"/>
</dbReference>
<evidence type="ECO:0000313" key="10">
    <source>
        <dbReference type="EMBL" id="GAD83354.1"/>
    </source>
</evidence>
<comment type="caution">
    <text evidence="10">The sequence shown here is derived from an EMBL/GenBank/DDBJ whole genome shotgun (WGS) entry which is preliminary data.</text>
</comment>
<keyword evidence="11" id="KW-1185">Reference proteome</keyword>
<name>U5EDT4_NOCAS</name>
<dbReference type="Proteomes" id="UP000017048">
    <property type="component" value="Unassembled WGS sequence"/>
</dbReference>
<dbReference type="InterPro" id="IPR023485">
    <property type="entry name" value="Ptyr_pPase"/>
</dbReference>
<keyword evidence="8" id="KW-0521">NADP</keyword>
<evidence type="ECO:0000256" key="5">
    <source>
        <dbReference type="ARBA" id="ARBA00023284"/>
    </source>
</evidence>
<dbReference type="eggNOG" id="COG0492">
    <property type="taxonomic scope" value="Bacteria"/>
</dbReference>
<comment type="cofactor">
    <cofactor evidence="8">
        <name>FAD</name>
        <dbReference type="ChEBI" id="CHEBI:57692"/>
    </cofactor>
    <text evidence="8">Binds 1 FAD per subunit.</text>
</comment>
<evidence type="ECO:0000259" key="9">
    <source>
        <dbReference type="SMART" id="SM00226"/>
    </source>
</evidence>
<comment type="similarity">
    <text evidence="7">Belongs to the class-II pyridine nucleotide-disulfide oxidoreductase family.</text>
</comment>
<dbReference type="NCBIfam" id="TIGR01292">
    <property type="entry name" value="TRX_reduct"/>
    <property type="match status" value="1"/>
</dbReference>
<dbReference type="SMART" id="SM00226">
    <property type="entry name" value="LMWPc"/>
    <property type="match status" value="1"/>
</dbReference>
<dbReference type="STRING" id="1824.SAMN05444423_10820"/>
<dbReference type="EMBL" id="BAFO02000019">
    <property type="protein sequence ID" value="GAD83354.1"/>
    <property type="molecule type" value="Genomic_DNA"/>
</dbReference>
<dbReference type="InterPro" id="IPR008255">
    <property type="entry name" value="Pyr_nucl-diS_OxRdtase_2_AS"/>
</dbReference>
<organism evidence="10 11">
    <name type="scientific">Nocardia asteroides NBRC 15531</name>
    <dbReference type="NCBI Taxonomy" id="1110697"/>
    <lineage>
        <taxon>Bacteria</taxon>
        <taxon>Bacillati</taxon>
        <taxon>Actinomycetota</taxon>
        <taxon>Actinomycetes</taxon>
        <taxon>Mycobacteriales</taxon>
        <taxon>Nocardiaceae</taxon>
        <taxon>Nocardia</taxon>
    </lineage>
</organism>
<dbReference type="InterPro" id="IPR036188">
    <property type="entry name" value="FAD/NAD-bd_sf"/>
</dbReference>
<dbReference type="Gene3D" id="3.40.50.2300">
    <property type="match status" value="1"/>
</dbReference>
<evidence type="ECO:0000256" key="2">
    <source>
        <dbReference type="ARBA" id="ARBA00022827"/>
    </source>
</evidence>
<dbReference type="OrthoDB" id="9806179at2"/>
<dbReference type="Pfam" id="PF07992">
    <property type="entry name" value="Pyr_redox_2"/>
    <property type="match status" value="1"/>
</dbReference>
<keyword evidence="4" id="KW-1015">Disulfide bond</keyword>
<dbReference type="InterPro" id="IPR005982">
    <property type="entry name" value="Thioredox_Rdtase"/>
</dbReference>
<comment type="catalytic activity">
    <reaction evidence="6 7">
        <text>[thioredoxin]-dithiol + NADP(+) = [thioredoxin]-disulfide + NADPH + H(+)</text>
        <dbReference type="Rhea" id="RHEA:20345"/>
        <dbReference type="Rhea" id="RHEA-COMP:10698"/>
        <dbReference type="Rhea" id="RHEA-COMP:10700"/>
        <dbReference type="ChEBI" id="CHEBI:15378"/>
        <dbReference type="ChEBI" id="CHEBI:29950"/>
        <dbReference type="ChEBI" id="CHEBI:50058"/>
        <dbReference type="ChEBI" id="CHEBI:57783"/>
        <dbReference type="ChEBI" id="CHEBI:58349"/>
        <dbReference type="EC" id="1.8.1.9"/>
    </reaction>
</comment>
<evidence type="ECO:0000256" key="8">
    <source>
        <dbReference type="RuleBase" id="RU003881"/>
    </source>
</evidence>
<evidence type="ECO:0000256" key="4">
    <source>
        <dbReference type="ARBA" id="ARBA00023157"/>
    </source>
</evidence>
<dbReference type="PANTHER" id="PTHR48105">
    <property type="entry name" value="THIOREDOXIN REDUCTASE 1-RELATED-RELATED"/>
    <property type="match status" value="1"/>
</dbReference>
<dbReference type="GO" id="GO:0005737">
    <property type="term" value="C:cytoplasm"/>
    <property type="evidence" value="ECO:0007669"/>
    <property type="project" value="InterPro"/>
</dbReference>
<dbReference type="GO" id="GO:0004791">
    <property type="term" value="F:thioredoxin-disulfide reductase (NADPH) activity"/>
    <property type="evidence" value="ECO:0007669"/>
    <property type="project" value="UniProtKB-UniRule"/>
</dbReference>
<sequence length="479" mass="50845">MPADFGITLTTAITTAEPVVPTVVDDDRVHDVVIVGSGPAGYTAAIYTARAELSPLVFEGAQFGGALMTTTEVENFPGFRTGITGPELMTEMREQAQRFGADLRTEDVEKLHLDTPIKTIVVAGGRYRAKAVILAMGAAARYLGIPGEQELLGRGVSSCATCDGFFFRDHDIAVIGGGDSAMEEAIFLTKFARSVTVIHRSETFRASRIMLDRARHNNKITFLTDTTVERVNGETAVTSLTIADVTTGQTRDLPVAGVFVAIGHQPRSSLVANQVDLDDNGYVTVAPSSTATSLPGVFAAGDLVDHRYRQAITAAGSGCAAAIDTERWLAHHATDPATTKRPTVLFVCVRNSGKSQMAAALMRQSAGTDIDVHSAGTDPGSGLNALSVQVLDEVGASTDGEHPKPIDPTLYSGIDLVVVLGAEAKVEAPEGVPVQTWITDEPSERGIDGIERMRLVRDDIATRITRLAEQMRTDLAVSA</sequence>
<dbReference type="PRINTS" id="PR00368">
    <property type="entry name" value="FADPNR"/>
</dbReference>